<sequence length="232" mass="26508">MAIRPIFIPSYDTDIFVITKEIEFTWFPGLSISQKQKSISALHNAATNNNYCASPLEVSTKSPHTIGVQLSAFNLSGTHLNDPTKKYTVETIFQSSKVFEFGGPYRDLMYKSSLEAKKDPRLLTSGALQYFLFKQQKWGLIPHTIFYDWIYLNILQMNQSLIKNLDQYDAFTDIEFNPKKSINCQAYSLALFKSLQHRGLLDEALLNQESFIRTISKGIIEPATPTHQLKLI</sequence>
<evidence type="ECO:0000313" key="2">
    <source>
        <dbReference type="Proteomes" id="UP000011617"/>
    </source>
</evidence>
<gene>
    <name evidence="1" type="ORF">F387_01816</name>
</gene>
<dbReference type="OrthoDB" id="3255715at2"/>
<evidence type="ECO:0000313" key="1">
    <source>
        <dbReference type="EMBL" id="ELV07396.1"/>
    </source>
</evidence>
<protein>
    <submittedName>
        <fullName evidence="1">Uncharacterized protein</fullName>
    </submittedName>
</protein>
<dbReference type="EMBL" id="AOBV01000013">
    <property type="protein sequence ID" value="ELV07396.1"/>
    <property type="molecule type" value="Genomic_DNA"/>
</dbReference>
<name>L8XYK3_9GAMM</name>
<dbReference type="PATRIC" id="fig|1261130.3.peg.1754"/>
<proteinExistence type="predicted"/>
<dbReference type="RefSeq" id="WP_008316661.1">
    <property type="nucleotide sequence ID" value="NZ_KB372784.1"/>
</dbReference>
<dbReference type="InterPro" id="IPR053913">
    <property type="entry name" value="NADAR-DarT1"/>
</dbReference>
<accession>L8XYK3</accession>
<dbReference type="HOGENOM" id="CLU_111014_0_0_6"/>
<dbReference type="Pfam" id="PF22397">
    <property type="entry name" value="NADAR-DarT1"/>
    <property type="match status" value="1"/>
</dbReference>
<dbReference type="Proteomes" id="UP000011617">
    <property type="component" value="Unassembled WGS sequence"/>
</dbReference>
<reference evidence="1 2" key="1">
    <citation type="journal article" date="2013" name="Genome Announc.">
        <title>Complete Genome Sequence of Wohlfahrtiimonas chitiniclastica Strain SH04, Isolated from Chrysomya megacephala Collected from Pudong International Airport in China.</title>
        <authorList>
            <person name="Cao X.M."/>
            <person name="Chen T."/>
            <person name="Xu L.Z."/>
            <person name="Yao L.S."/>
            <person name="Qi J."/>
            <person name="Zhang X.L."/>
            <person name="Yan Q.L."/>
            <person name="Deng Y.H."/>
            <person name="Guo T.Y."/>
            <person name="Wang J."/>
            <person name="Hu K.X."/>
            <person name="Xu B.L."/>
        </authorList>
    </citation>
    <scope>NUCLEOTIDE SEQUENCE [LARGE SCALE GENOMIC DNA]</scope>
    <source>
        <strain evidence="1 2">SH04</strain>
    </source>
</reference>
<organism evidence="1 2">
    <name type="scientific">Wohlfahrtiimonas chitiniclastica SH04</name>
    <dbReference type="NCBI Taxonomy" id="1261130"/>
    <lineage>
        <taxon>Bacteria</taxon>
        <taxon>Pseudomonadati</taxon>
        <taxon>Pseudomonadota</taxon>
        <taxon>Gammaproteobacteria</taxon>
        <taxon>Cardiobacteriales</taxon>
        <taxon>Ignatzschineriaceae</taxon>
        <taxon>Wohlfahrtiimonas</taxon>
    </lineage>
</organism>
<comment type="caution">
    <text evidence="1">The sequence shown here is derived from an EMBL/GenBank/DDBJ whole genome shotgun (WGS) entry which is preliminary data.</text>
</comment>
<keyword evidence="2" id="KW-1185">Reference proteome</keyword>
<dbReference type="AlphaFoldDB" id="L8XYK3"/>